<gene>
    <name evidence="2" type="ORF">OUO13_11885</name>
</gene>
<evidence type="ECO:0000313" key="2">
    <source>
        <dbReference type="EMBL" id="MCY0965891.1"/>
    </source>
</evidence>
<proteinExistence type="predicted"/>
<name>A0A9X3EES4_9GAMM</name>
<dbReference type="EMBL" id="JAPNOA010000029">
    <property type="protein sequence ID" value="MCY0965891.1"/>
    <property type="molecule type" value="Genomic_DNA"/>
</dbReference>
<sequence>MKRQFSFLAVVVIGINLVSDIALLMKYLQKPNAFYLMDRISWIHDLILHEYGQWFALFKAVCSGMLFSLWLQRFINPSPVKGLGYATLFYALFWMTSGLLVMTGISGMLQQSSGYPVDLLSWHALYHGLGMTDLLSMLVMLIVIPLLLLVVPRLHNRFCALAA</sequence>
<dbReference type="Proteomes" id="UP001150830">
    <property type="component" value="Unassembled WGS sequence"/>
</dbReference>
<keyword evidence="1" id="KW-0472">Membrane</keyword>
<feature type="transmembrane region" description="Helical" evidence="1">
    <location>
        <begin position="7"/>
        <end position="28"/>
    </location>
</feature>
<keyword evidence="1" id="KW-0812">Transmembrane</keyword>
<protein>
    <submittedName>
        <fullName evidence="2">Uncharacterized protein</fullName>
    </submittedName>
</protein>
<comment type="caution">
    <text evidence="2">The sequence shown here is derived from an EMBL/GenBank/DDBJ whole genome shotgun (WGS) entry which is preliminary data.</text>
</comment>
<organism evidence="2 3">
    <name type="scientific">Parathalassolituus penaei</name>
    <dbReference type="NCBI Taxonomy" id="2997323"/>
    <lineage>
        <taxon>Bacteria</taxon>
        <taxon>Pseudomonadati</taxon>
        <taxon>Pseudomonadota</taxon>
        <taxon>Gammaproteobacteria</taxon>
        <taxon>Oceanospirillales</taxon>
        <taxon>Oceanospirillaceae</taxon>
        <taxon>Parathalassolituus</taxon>
    </lineage>
</organism>
<feature type="transmembrane region" description="Helical" evidence="1">
    <location>
        <begin position="51"/>
        <end position="71"/>
    </location>
</feature>
<evidence type="ECO:0000313" key="3">
    <source>
        <dbReference type="Proteomes" id="UP001150830"/>
    </source>
</evidence>
<keyword evidence="1" id="KW-1133">Transmembrane helix</keyword>
<feature type="transmembrane region" description="Helical" evidence="1">
    <location>
        <begin position="125"/>
        <end position="151"/>
    </location>
</feature>
<evidence type="ECO:0000256" key="1">
    <source>
        <dbReference type="SAM" id="Phobius"/>
    </source>
</evidence>
<dbReference type="RefSeq" id="WP_283174102.1">
    <property type="nucleotide sequence ID" value="NZ_JAPNOA010000029.1"/>
</dbReference>
<reference evidence="2" key="1">
    <citation type="submission" date="2022-11" db="EMBL/GenBank/DDBJ databases">
        <title>Parathalassolutuus dongxingensis gen. nov., sp. nov., a novel member of family Oceanospirillaceae isolated from a coastal shrimp pond in Guangxi, China.</title>
        <authorList>
            <person name="Chen H."/>
        </authorList>
    </citation>
    <scope>NUCLEOTIDE SEQUENCE</scope>
    <source>
        <strain evidence="2">G-43</strain>
    </source>
</reference>
<dbReference type="AlphaFoldDB" id="A0A9X3EES4"/>
<feature type="transmembrane region" description="Helical" evidence="1">
    <location>
        <begin position="83"/>
        <end position="105"/>
    </location>
</feature>
<keyword evidence="3" id="KW-1185">Reference proteome</keyword>
<accession>A0A9X3EES4</accession>